<dbReference type="HAMAP" id="MF_01102">
    <property type="entry name" value="MnmC"/>
    <property type="match status" value="1"/>
</dbReference>
<comment type="similarity">
    <text evidence="10">In the C-terminal section; belongs to the DAO family.</text>
</comment>
<dbReference type="EMBL" id="LS483470">
    <property type="protein sequence ID" value="SQI38437.1"/>
    <property type="molecule type" value="Genomic_DNA"/>
</dbReference>
<comment type="catalytic activity">
    <reaction evidence="10">
        <text>5-aminomethyl-2-thiouridine(34) in tRNA + S-adenosyl-L-methionine = 5-methylaminomethyl-2-thiouridine(34) in tRNA + S-adenosyl-L-homocysteine + H(+)</text>
        <dbReference type="Rhea" id="RHEA:19569"/>
        <dbReference type="Rhea" id="RHEA-COMP:10195"/>
        <dbReference type="Rhea" id="RHEA-COMP:10197"/>
        <dbReference type="ChEBI" id="CHEBI:15378"/>
        <dbReference type="ChEBI" id="CHEBI:57856"/>
        <dbReference type="ChEBI" id="CHEBI:59789"/>
        <dbReference type="ChEBI" id="CHEBI:74454"/>
        <dbReference type="ChEBI" id="CHEBI:74455"/>
        <dbReference type="EC" id="2.1.1.61"/>
    </reaction>
</comment>
<sequence>MNISSIEHAFLEWNEQGTPVSRAFDDVYFSNQDGPQETHYVFLHGNGLPDRFSTHSARRFTVAETGFGTGLNFLTLWLAFRQFRATYPDAPLRALHFISFEKYPLSQRDLQEVHCAWPQFAPLCQELQQSWPPALPGCHRLLLDNDTVTLDLWFGDVNQILPTLGDDTLGQVNAWFLDGFAPSKNPEMWTPQLFNSMARMASSSGTFATFTAAGFVRRGLQQAGFDVSRIKGFGNKREMLVGTRRAELPEAPKDQYPWYHCPAAEVPNDVAIIGGGVASALLALALLRRGANVTLYCADDRPAQGASGNAQGALYPLLSNRDDALSETFLHAFLFARWRYDKLLQRGLAFDNQWCGVTQLGYDDKSRQKIDNMLASLPPSEIAYAVTQQQTEALCGLPTGCGGIHYPLGGWLSPRQLTQEALSKAVRCGMQLHYCHQLSELCPDENGWTLHFSHGTQTHHATVVLANGHRLTDFIQTRELPLTPVRGQVSQIPTSDELRQLQQVICYDGYMTPVDADGRLHCIGASYGRGEHNAEYRDSEQQENRQRLIRCLPDAEWPMRVDVSAGLARCGVRSAVRDHLPMVGSAPDVSLLLERYRVLAIKIRQREEIESAPVVKGLYVLGGLGSRGLCSAPLMAETLAGQIFGEPLPLPAKLSAALNPNRLWVRRLLKGATLPPKANGSQE</sequence>
<dbReference type="FunFam" id="3.40.50.150:FF:000107">
    <property type="entry name" value="tRNA 5-methylaminomethyl-2-thiouridine biosynthesis bifunctional protein MnmC"/>
    <property type="match status" value="1"/>
</dbReference>
<dbReference type="EC" id="2.1.1.61" evidence="10"/>
<dbReference type="NCBIfam" id="NF033855">
    <property type="entry name" value="tRNA_MNMC2"/>
    <property type="match status" value="1"/>
</dbReference>
<evidence type="ECO:0000259" key="12">
    <source>
        <dbReference type="Pfam" id="PF05430"/>
    </source>
</evidence>
<dbReference type="InterPro" id="IPR023032">
    <property type="entry name" value="tRNA_MAMT_biosynth_bifunc_MnmC"/>
</dbReference>
<protein>
    <recommendedName>
        <fullName evidence="10">tRNA 5-methylaminomethyl-2-thiouridine biosynthesis bifunctional protein MnmC</fullName>
        <shortName evidence="10">tRNA mnm(5)s(2)U biosynthesis bifunctional protein</shortName>
    </recommendedName>
    <domain>
        <recommendedName>
            <fullName evidence="10">tRNA (mnm(5)s(2)U34)-methyltransferase</fullName>
            <ecNumber evidence="10">2.1.1.61</ecNumber>
        </recommendedName>
    </domain>
    <domain>
        <recommendedName>
            <fullName evidence="10">FAD-dependent cmnm(5)s(2)U34 oxidoreductase</fullName>
            <ecNumber evidence="10">1.5.-.-</ecNumber>
        </recommendedName>
    </domain>
</protein>
<dbReference type="InterPro" id="IPR008471">
    <property type="entry name" value="MnmC-like_methylTransf"/>
</dbReference>
<dbReference type="NCBIfam" id="NF002482">
    <property type="entry name" value="PRK01747.1-3"/>
    <property type="match status" value="1"/>
</dbReference>
<dbReference type="Pfam" id="PF01266">
    <property type="entry name" value="DAO"/>
    <property type="match status" value="1"/>
</dbReference>
<dbReference type="PANTHER" id="PTHR13847">
    <property type="entry name" value="SARCOSINE DEHYDROGENASE-RELATED"/>
    <property type="match status" value="1"/>
</dbReference>
<dbReference type="Pfam" id="PF05430">
    <property type="entry name" value="Methyltransf_30"/>
    <property type="match status" value="1"/>
</dbReference>
<feature type="domain" description="MnmC-like methyltransferase" evidence="12">
    <location>
        <begin position="119"/>
        <end position="244"/>
    </location>
</feature>
<dbReference type="NCBIfam" id="NF002481">
    <property type="entry name" value="PRK01747.1-2"/>
    <property type="match status" value="1"/>
</dbReference>
<dbReference type="PANTHER" id="PTHR13847:SF283">
    <property type="entry name" value="TRNA 5-METHYLAMINOMETHYL-2-THIOURIDINE BIOSYNTHESIS BIFUNCTIONAL PROTEIN MNMC"/>
    <property type="match status" value="1"/>
</dbReference>
<dbReference type="InterPro" id="IPR029063">
    <property type="entry name" value="SAM-dependent_MTases_sf"/>
</dbReference>
<feature type="region of interest" description="tRNA (mnm(5)s(2)U34)-methyltransferase" evidence="10">
    <location>
        <begin position="1"/>
        <end position="245"/>
    </location>
</feature>
<dbReference type="GO" id="GO:0002098">
    <property type="term" value="P:tRNA wobble uridine modification"/>
    <property type="evidence" value="ECO:0007669"/>
    <property type="project" value="TreeGrafter"/>
</dbReference>
<evidence type="ECO:0000256" key="3">
    <source>
        <dbReference type="ARBA" id="ARBA00022630"/>
    </source>
</evidence>
<evidence type="ECO:0000256" key="9">
    <source>
        <dbReference type="ARBA" id="ARBA00023268"/>
    </source>
</evidence>
<dbReference type="GO" id="GO:0050660">
    <property type="term" value="F:flavin adenine dinucleotide binding"/>
    <property type="evidence" value="ECO:0007669"/>
    <property type="project" value="UniProtKB-UniRule"/>
</dbReference>
<dbReference type="GO" id="GO:0005737">
    <property type="term" value="C:cytoplasm"/>
    <property type="evidence" value="ECO:0007669"/>
    <property type="project" value="UniProtKB-SubCell"/>
</dbReference>
<evidence type="ECO:0000256" key="10">
    <source>
        <dbReference type="HAMAP-Rule" id="MF_01102"/>
    </source>
</evidence>
<dbReference type="OrthoDB" id="9786494at2"/>
<keyword evidence="1 10" id="KW-0963">Cytoplasm</keyword>
<feature type="domain" description="FAD dependent oxidoreductase" evidence="11">
    <location>
        <begin position="269"/>
        <end position="640"/>
    </location>
</feature>
<dbReference type="Gene3D" id="3.50.50.60">
    <property type="entry name" value="FAD/NAD(P)-binding domain"/>
    <property type="match status" value="1"/>
</dbReference>
<evidence type="ECO:0000259" key="11">
    <source>
        <dbReference type="Pfam" id="PF01266"/>
    </source>
</evidence>
<comment type="cofactor">
    <cofactor evidence="10">
        <name>FAD</name>
        <dbReference type="ChEBI" id="CHEBI:57692"/>
    </cofactor>
</comment>
<evidence type="ECO:0000256" key="6">
    <source>
        <dbReference type="ARBA" id="ARBA00022694"/>
    </source>
</evidence>
<evidence type="ECO:0000256" key="8">
    <source>
        <dbReference type="ARBA" id="ARBA00023002"/>
    </source>
</evidence>
<keyword evidence="3 10" id="KW-0285">Flavoprotein</keyword>
<evidence type="ECO:0000256" key="7">
    <source>
        <dbReference type="ARBA" id="ARBA00022827"/>
    </source>
</evidence>
<keyword evidence="9 10" id="KW-0511">Multifunctional enzyme</keyword>
<dbReference type="NCBIfam" id="TIGR03197">
    <property type="entry name" value="MnmC_Cterm"/>
    <property type="match status" value="1"/>
</dbReference>
<evidence type="ECO:0000256" key="2">
    <source>
        <dbReference type="ARBA" id="ARBA00022603"/>
    </source>
</evidence>
<evidence type="ECO:0000256" key="1">
    <source>
        <dbReference type="ARBA" id="ARBA00022490"/>
    </source>
</evidence>
<evidence type="ECO:0000313" key="14">
    <source>
        <dbReference type="Proteomes" id="UP000249005"/>
    </source>
</evidence>
<dbReference type="Gene3D" id="3.30.9.10">
    <property type="entry name" value="D-Amino Acid Oxidase, subunit A, domain 2"/>
    <property type="match status" value="1"/>
</dbReference>
<keyword evidence="4 10" id="KW-0808">Transferase</keyword>
<comment type="subcellular location">
    <subcellularLocation>
        <location evidence="10">Cytoplasm</location>
    </subcellularLocation>
</comment>
<dbReference type="AlphaFoldDB" id="A0A2X4UEX4"/>
<dbReference type="InterPro" id="IPR047785">
    <property type="entry name" value="tRNA_MNMC2"/>
</dbReference>
<reference evidence="13 14" key="1">
    <citation type="submission" date="2018-06" db="EMBL/GenBank/DDBJ databases">
        <authorList>
            <consortium name="Pathogen Informatics"/>
            <person name="Doyle S."/>
        </authorList>
    </citation>
    <scope>NUCLEOTIDE SEQUENCE [LARGE SCALE GENOMIC DNA]</scope>
    <source>
        <strain evidence="13 14">NCTC12151</strain>
    </source>
</reference>
<comment type="similarity">
    <text evidence="10">In the N-terminal section; belongs to the methyltransferase superfamily. tRNA (mnm(5)s(2)U34)-methyltransferase family.</text>
</comment>
<dbReference type="RefSeq" id="WP_111739688.1">
    <property type="nucleotide sequence ID" value="NZ_LR698987.1"/>
</dbReference>
<accession>A0A2X4UEX4</accession>
<keyword evidence="8 10" id="KW-0560">Oxidoreductase</keyword>
<dbReference type="GO" id="GO:0004808">
    <property type="term" value="F:tRNA (5-methylaminomethyl-2-thiouridylate)(34)-methyltransferase activity"/>
    <property type="evidence" value="ECO:0007669"/>
    <property type="project" value="UniProtKB-EC"/>
</dbReference>
<name>A0A2X4UEX4_9GAMM</name>
<proteinExistence type="inferred from homology"/>
<organism evidence="13 14">
    <name type="scientific">Leminorella richardii</name>
    <dbReference type="NCBI Taxonomy" id="158841"/>
    <lineage>
        <taxon>Bacteria</taxon>
        <taxon>Pseudomonadati</taxon>
        <taxon>Pseudomonadota</taxon>
        <taxon>Gammaproteobacteria</taxon>
        <taxon>Enterobacterales</taxon>
        <taxon>Budviciaceae</taxon>
        <taxon>Leminorella</taxon>
    </lineage>
</organism>
<dbReference type="InterPro" id="IPR017610">
    <property type="entry name" value="tRNA_S-uridine_synth_MnmC_C"/>
</dbReference>
<evidence type="ECO:0000256" key="4">
    <source>
        <dbReference type="ARBA" id="ARBA00022679"/>
    </source>
</evidence>
<keyword evidence="5 10" id="KW-0949">S-adenosyl-L-methionine</keyword>
<dbReference type="GO" id="GO:0016645">
    <property type="term" value="F:oxidoreductase activity, acting on the CH-NH group of donors"/>
    <property type="evidence" value="ECO:0007669"/>
    <property type="project" value="InterPro"/>
</dbReference>
<keyword evidence="6 10" id="KW-0819">tRNA processing</keyword>
<dbReference type="KEGG" id="lri:NCTC12151_01160"/>
<dbReference type="SUPFAM" id="SSF51905">
    <property type="entry name" value="FAD/NAD(P)-binding domain"/>
    <property type="match status" value="1"/>
</dbReference>
<dbReference type="Gene3D" id="3.40.50.150">
    <property type="entry name" value="Vaccinia Virus protein VP39"/>
    <property type="match status" value="1"/>
</dbReference>
<dbReference type="Proteomes" id="UP000249005">
    <property type="component" value="Chromosome 1"/>
</dbReference>
<dbReference type="EC" id="1.5.-.-" evidence="10"/>
<dbReference type="InterPro" id="IPR006076">
    <property type="entry name" value="FAD-dep_OxRdtase"/>
</dbReference>
<keyword evidence="2 10" id="KW-0489">Methyltransferase</keyword>
<evidence type="ECO:0000313" key="13">
    <source>
        <dbReference type="EMBL" id="SQI38437.1"/>
    </source>
</evidence>
<dbReference type="InterPro" id="IPR036188">
    <property type="entry name" value="FAD/NAD-bd_sf"/>
</dbReference>
<dbReference type="NCBIfam" id="NF002484">
    <property type="entry name" value="PRK01747.1-5"/>
    <property type="match status" value="1"/>
</dbReference>
<feature type="region of interest" description="FAD-dependent cmnm(5)s(2)U34 oxidoreductase" evidence="10">
    <location>
        <begin position="273"/>
        <end position="683"/>
    </location>
</feature>
<evidence type="ECO:0000256" key="5">
    <source>
        <dbReference type="ARBA" id="ARBA00022691"/>
    </source>
</evidence>
<dbReference type="GO" id="GO:0032259">
    <property type="term" value="P:methylation"/>
    <property type="evidence" value="ECO:0007669"/>
    <property type="project" value="UniProtKB-KW"/>
</dbReference>
<keyword evidence="14" id="KW-1185">Reference proteome</keyword>
<comment type="function">
    <text evidence="10">Catalyzes the last two steps in the biosynthesis of 5-methylaminomethyl-2-thiouridine (mnm(5)s(2)U) at the wobble position (U34) in tRNA. Catalyzes the FAD-dependent demodification of cmnm(5)s(2)U34 to nm(5)s(2)U34, followed by the transfer of a methyl group from S-adenosyl-L-methionine to nm(5)s(2)U34, to form mnm(5)s(2)U34.</text>
</comment>
<gene>
    <name evidence="10 13" type="primary">mnmC</name>
    <name evidence="13" type="ORF">NCTC12151_01160</name>
</gene>
<keyword evidence="7 10" id="KW-0274">FAD</keyword>